<dbReference type="PROSITE" id="PS51257">
    <property type="entry name" value="PROKAR_LIPOPROTEIN"/>
    <property type="match status" value="1"/>
</dbReference>
<feature type="domain" description="Leucine-rich repeat-containing N-terminal plant-type" evidence="12">
    <location>
        <begin position="37"/>
        <end position="69"/>
    </location>
</feature>
<keyword evidence="13" id="KW-0675">Receptor</keyword>
<evidence type="ECO:0000256" key="7">
    <source>
        <dbReference type="ARBA" id="ARBA00022737"/>
    </source>
</evidence>
<organism evidence="13 14">
    <name type="scientific">Heracleum sosnowskyi</name>
    <dbReference type="NCBI Taxonomy" id="360622"/>
    <lineage>
        <taxon>Eukaryota</taxon>
        <taxon>Viridiplantae</taxon>
        <taxon>Streptophyta</taxon>
        <taxon>Embryophyta</taxon>
        <taxon>Tracheophyta</taxon>
        <taxon>Spermatophyta</taxon>
        <taxon>Magnoliopsida</taxon>
        <taxon>eudicotyledons</taxon>
        <taxon>Gunneridae</taxon>
        <taxon>Pentapetalae</taxon>
        <taxon>asterids</taxon>
        <taxon>campanulids</taxon>
        <taxon>Apiales</taxon>
        <taxon>Apiaceae</taxon>
        <taxon>Apioideae</taxon>
        <taxon>apioid superclade</taxon>
        <taxon>Tordylieae</taxon>
        <taxon>Tordyliinae</taxon>
        <taxon>Heracleum</taxon>
    </lineage>
</organism>
<keyword evidence="13" id="KW-0808">Transferase</keyword>
<dbReference type="Pfam" id="PF13855">
    <property type="entry name" value="LRR_8"/>
    <property type="match status" value="4"/>
</dbReference>
<dbReference type="SMART" id="SM00369">
    <property type="entry name" value="LRR_TYP"/>
    <property type="match status" value="11"/>
</dbReference>
<accession>A0AAD8J804</accession>
<dbReference type="InterPro" id="IPR032675">
    <property type="entry name" value="LRR_dom_sf"/>
</dbReference>
<dbReference type="Gene3D" id="3.80.10.10">
    <property type="entry name" value="Ribonuclease Inhibitor"/>
    <property type="match status" value="4"/>
</dbReference>
<keyword evidence="14" id="KW-1185">Reference proteome</keyword>
<sequence length="978" mass="111020">MKNVIHYYHHLIVFGLLFSFMLCMQTIVLSCKETEKIALLDIQRGGFSSSRGWGEQEENCCKWRGVECDHHTGHVTYLDLSLMEGSYLSTGSRYSRKHTISSSLLHLKNLKYLDLRFNSFAAPIPSFICSLTNLVYLDLSNCDFQGVIPDELRNLTKLNHLDLSHNDFYTSPFPKYIASFTNLNYLGLSTNQLSGEIPYQLGSLMKVDLSNNLLQGQIPNSFGVMSGITYLNLSKNQLEGVIPDSFHNLSSLQTVDFGNNKFIGNLQDLLNLLPKATYLNLSTNQLDGILPNSFHNQSSLQTVDFSQNSLTGNLQDLFLMLPNATLQELFISQNHLTGSLPDITKFSFLKKLDVHSNLLNGLFTKIFEHKSILKFLDLSNNYLQGSLPDFTGCSSLLTLLLRGNQFTEWQTQSFGQLTNLQVLDLSMNSINSTISEHHLSKLHSLNWMDASFNSLTFNLSSEWLPPFALEKLSLASCKLGPNFPLWIRNQTGIRSLNFSNNQINTIPMWFWNISTSMKMLDLSSNTIGGILPSISFGIEELDLSSNYFEGSIPLISPECSKINLSHNKFSGKLSFIFEVPSSLIMWSFLDLSHNLFTGEVPDSWGQISLLVFLNLGNNNFSGRIPVSIGSLYTLQTLILRKNKLHGELPESLRYADLGFMDLSFNRLSGTVPAWIGQDLPKLYALILKSNKLHGSIPRDLCHLSNLRFLDLSTNRFSGHIPECFSNLTAMVTTGIGLTDHYYIPRRTYRRHTRYMNYYALMPNYFPVTYSFGDQVFAGWKGKEREYKRNFAYLKLIDLSSNEFTGEIPIGITKLLDLKGLNLSRNKFYGTVPVQIGRLLQLDVLDLSSNKFSGSQLQLFNSSSYERNPGLCGPPLTKRCPGDETKVEVEPPSNRNEVDEDEILYERWLYISAALGFSTTFSGICATLLVNKRWRNAYFLFLSNMKDKLYVFMAVRIARLKLLGRTINKRADHLHLWWR</sequence>
<evidence type="ECO:0000256" key="2">
    <source>
        <dbReference type="ARBA" id="ARBA00009592"/>
    </source>
</evidence>
<dbReference type="InterPro" id="IPR013210">
    <property type="entry name" value="LRR_N_plant-typ"/>
</dbReference>
<dbReference type="GO" id="GO:0005886">
    <property type="term" value="C:plasma membrane"/>
    <property type="evidence" value="ECO:0007669"/>
    <property type="project" value="UniProtKB-SubCell"/>
</dbReference>
<evidence type="ECO:0000256" key="4">
    <source>
        <dbReference type="ARBA" id="ARBA00022614"/>
    </source>
</evidence>
<feature type="transmembrane region" description="Helical" evidence="11">
    <location>
        <begin position="907"/>
        <end position="929"/>
    </location>
</feature>
<evidence type="ECO:0000313" key="13">
    <source>
        <dbReference type="EMBL" id="KAK1397811.1"/>
    </source>
</evidence>
<comment type="similarity">
    <text evidence="2">Belongs to the RLP family.</text>
</comment>
<keyword evidence="3" id="KW-1003">Cell membrane</keyword>
<protein>
    <submittedName>
        <fullName evidence="13">LRR receptor-like serine/threonine-protein kinase FLS2</fullName>
    </submittedName>
</protein>
<dbReference type="GO" id="GO:0051707">
    <property type="term" value="P:response to other organism"/>
    <property type="evidence" value="ECO:0007669"/>
    <property type="project" value="UniProtKB-ARBA"/>
</dbReference>
<dbReference type="InterPro" id="IPR001611">
    <property type="entry name" value="Leu-rich_rpt"/>
</dbReference>
<dbReference type="SUPFAM" id="SSF52047">
    <property type="entry name" value="RNI-like"/>
    <property type="match status" value="1"/>
</dbReference>
<gene>
    <name evidence="13" type="ORF">POM88_007674</name>
</gene>
<dbReference type="SMART" id="SM00365">
    <property type="entry name" value="LRR_SD22"/>
    <property type="match status" value="4"/>
</dbReference>
<evidence type="ECO:0000256" key="3">
    <source>
        <dbReference type="ARBA" id="ARBA00022475"/>
    </source>
</evidence>
<keyword evidence="9 11" id="KW-0472">Membrane</keyword>
<evidence type="ECO:0000256" key="9">
    <source>
        <dbReference type="ARBA" id="ARBA00023136"/>
    </source>
</evidence>
<dbReference type="EMBL" id="JAUIZM010000002">
    <property type="protein sequence ID" value="KAK1397811.1"/>
    <property type="molecule type" value="Genomic_DNA"/>
</dbReference>
<dbReference type="Pfam" id="PF08263">
    <property type="entry name" value="LRRNT_2"/>
    <property type="match status" value="1"/>
</dbReference>
<dbReference type="AlphaFoldDB" id="A0AAD8J804"/>
<dbReference type="Proteomes" id="UP001237642">
    <property type="component" value="Unassembled WGS sequence"/>
</dbReference>
<evidence type="ECO:0000256" key="1">
    <source>
        <dbReference type="ARBA" id="ARBA00004251"/>
    </source>
</evidence>
<comment type="caution">
    <text evidence="13">The sequence shown here is derived from an EMBL/GenBank/DDBJ whole genome shotgun (WGS) entry which is preliminary data.</text>
</comment>
<keyword evidence="10" id="KW-0325">Glycoprotein</keyword>
<keyword evidence="7" id="KW-0677">Repeat</keyword>
<evidence type="ECO:0000313" key="14">
    <source>
        <dbReference type="Proteomes" id="UP001237642"/>
    </source>
</evidence>
<dbReference type="SUPFAM" id="SSF52058">
    <property type="entry name" value="L domain-like"/>
    <property type="match status" value="1"/>
</dbReference>
<dbReference type="InterPro" id="IPR003591">
    <property type="entry name" value="Leu-rich_rpt_typical-subtyp"/>
</dbReference>
<dbReference type="FunFam" id="3.80.10.10:FF:000095">
    <property type="entry name" value="LRR receptor-like serine/threonine-protein kinase GSO1"/>
    <property type="match status" value="2"/>
</dbReference>
<reference evidence="13" key="2">
    <citation type="submission" date="2023-05" db="EMBL/GenBank/DDBJ databases">
        <authorList>
            <person name="Schelkunov M.I."/>
        </authorList>
    </citation>
    <scope>NUCLEOTIDE SEQUENCE</scope>
    <source>
        <strain evidence="13">Hsosn_3</strain>
        <tissue evidence="13">Leaf</tissue>
    </source>
</reference>
<dbReference type="Pfam" id="PF00560">
    <property type="entry name" value="LRR_1"/>
    <property type="match status" value="6"/>
</dbReference>
<reference evidence="13" key="1">
    <citation type="submission" date="2023-02" db="EMBL/GenBank/DDBJ databases">
        <title>Genome of toxic invasive species Heracleum sosnowskyi carries increased number of genes despite the absence of recent whole-genome duplications.</title>
        <authorList>
            <person name="Schelkunov M."/>
            <person name="Shtratnikova V."/>
            <person name="Makarenko M."/>
            <person name="Klepikova A."/>
            <person name="Omelchenko D."/>
            <person name="Novikova G."/>
            <person name="Obukhova E."/>
            <person name="Bogdanov V."/>
            <person name="Penin A."/>
            <person name="Logacheva M."/>
        </authorList>
    </citation>
    <scope>NUCLEOTIDE SEQUENCE</scope>
    <source>
        <strain evidence="13">Hsosn_3</strain>
        <tissue evidence="13">Leaf</tissue>
    </source>
</reference>
<evidence type="ECO:0000256" key="10">
    <source>
        <dbReference type="ARBA" id="ARBA00023180"/>
    </source>
</evidence>
<dbReference type="GO" id="GO:0006952">
    <property type="term" value="P:defense response"/>
    <property type="evidence" value="ECO:0007669"/>
    <property type="project" value="UniProtKB-ARBA"/>
</dbReference>
<dbReference type="SUPFAM" id="SSF52075">
    <property type="entry name" value="Outer arm dynein light chain 1"/>
    <property type="match status" value="1"/>
</dbReference>
<keyword evidence="4" id="KW-0433">Leucine-rich repeat</keyword>
<keyword evidence="13" id="KW-0418">Kinase</keyword>
<name>A0AAD8J804_9APIA</name>
<evidence type="ECO:0000256" key="8">
    <source>
        <dbReference type="ARBA" id="ARBA00022989"/>
    </source>
</evidence>
<evidence type="ECO:0000256" key="6">
    <source>
        <dbReference type="ARBA" id="ARBA00022729"/>
    </source>
</evidence>
<evidence type="ECO:0000256" key="5">
    <source>
        <dbReference type="ARBA" id="ARBA00022692"/>
    </source>
</evidence>
<proteinExistence type="inferred from homology"/>
<comment type="subcellular location">
    <subcellularLocation>
        <location evidence="1">Cell membrane</location>
        <topology evidence="1">Single-pass type I membrane protein</topology>
    </subcellularLocation>
</comment>
<evidence type="ECO:0000256" key="11">
    <source>
        <dbReference type="SAM" id="Phobius"/>
    </source>
</evidence>
<dbReference type="GO" id="GO:0016301">
    <property type="term" value="F:kinase activity"/>
    <property type="evidence" value="ECO:0007669"/>
    <property type="project" value="UniProtKB-KW"/>
</dbReference>
<dbReference type="PRINTS" id="PR00019">
    <property type="entry name" value="LEURICHRPT"/>
</dbReference>
<dbReference type="InterPro" id="IPR046956">
    <property type="entry name" value="RLP23-like"/>
</dbReference>
<dbReference type="PROSITE" id="PS51450">
    <property type="entry name" value="LRR"/>
    <property type="match status" value="1"/>
</dbReference>
<evidence type="ECO:0000259" key="12">
    <source>
        <dbReference type="Pfam" id="PF08263"/>
    </source>
</evidence>
<keyword evidence="8 11" id="KW-1133">Transmembrane helix</keyword>
<keyword evidence="5 11" id="KW-0812">Transmembrane</keyword>
<keyword evidence="6" id="KW-0732">Signal</keyword>
<dbReference type="PANTHER" id="PTHR48063">
    <property type="entry name" value="LRR RECEPTOR-LIKE KINASE"/>
    <property type="match status" value="1"/>
</dbReference>
<dbReference type="PANTHER" id="PTHR48063:SF101">
    <property type="entry name" value="LRR RECEPTOR-LIKE SERINE_THREONINE-PROTEIN KINASE FLS2"/>
    <property type="match status" value="1"/>
</dbReference>